<evidence type="ECO:0000313" key="2">
    <source>
        <dbReference type="EMBL" id="MDS1272285.1"/>
    </source>
</evidence>
<dbReference type="SMART" id="SM00671">
    <property type="entry name" value="SEL1"/>
    <property type="match status" value="9"/>
</dbReference>
<evidence type="ECO:0000313" key="3">
    <source>
        <dbReference type="Proteomes" id="UP001250214"/>
    </source>
</evidence>
<dbReference type="Gene3D" id="1.25.40.10">
    <property type="entry name" value="Tetratricopeptide repeat domain"/>
    <property type="match status" value="3"/>
</dbReference>
<dbReference type="InterPro" id="IPR006597">
    <property type="entry name" value="Sel1-like"/>
</dbReference>
<dbReference type="Pfam" id="PF13374">
    <property type="entry name" value="TPR_10"/>
    <property type="match status" value="2"/>
</dbReference>
<comment type="caution">
    <text evidence="2">The sequence shown here is derived from an EMBL/GenBank/DDBJ whole genome shotgun (WGS) entry which is preliminary data.</text>
</comment>
<evidence type="ECO:0000256" key="1">
    <source>
        <dbReference type="PROSITE-ProRule" id="PRU00339"/>
    </source>
</evidence>
<dbReference type="InterPro" id="IPR011990">
    <property type="entry name" value="TPR-like_helical_dom_sf"/>
</dbReference>
<keyword evidence="3" id="KW-1185">Reference proteome</keyword>
<dbReference type="Pfam" id="PF13432">
    <property type="entry name" value="TPR_16"/>
    <property type="match status" value="2"/>
</dbReference>
<proteinExistence type="predicted"/>
<dbReference type="SUPFAM" id="SSF81901">
    <property type="entry name" value="HCP-like"/>
    <property type="match status" value="2"/>
</dbReference>
<dbReference type="Proteomes" id="UP001250214">
    <property type="component" value="Unassembled WGS sequence"/>
</dbReference>
<feature type="repeat" description="TPR" evidence="1">
    <location>
        <begin position="425"/>
        <end position="458"/>
    </location>
</feature>
<dbReference type="Pfam" id="PF07721">
    <property type="entry name" value="TPR_4"/>
    <property type="match status" value="1"/>
</dbReference>
<dbReference type="PROSITE" id="PS50005">
    <property type="entry name" value="TPR"/>
    <property type="match status" value="1"/>
</dbReference>
<organism evidence="2 3">
    <name type="scientific">Lipingzhangella rawalii</name>
    <dbReference type="NCBI Taxonomy" id="2055835"/>
    <lineage>
        <taxon>Bacteria</taxon>
        <taxon>Bacillati</taxon>
        <taxon>Actinomycetota</taxon>
        <taxon>Actinomycetes</taxon>
        <taxon>Streptosporangiales</taxon>
        <taxon>Nocardiopsidaceae</taxon>
        <taxon>Lipingzhangella</taxon>
    </lineage>
</organism>
<dbReference type="InterPro" id="IPR050767">
    <property type="entry name" value="Sel1_AlgK"/>
</dbReference>
<sequence>MAALAVLAAGVALPGLEEVSWAAGVGSFAVAVVALVVALLSGPRDRPPSTAVPGGRAPEAPAWVDDDPIPVTRVDPRALGVHAALPTTRREGLPSYVPREVDSELDAALDAAGDGSQSALVLVTGPSTAGKSRSLVEAVQRRLPERILVHPPEHADLTGLPEWLHARKDRAPQGWVLWLDDLDRRLGAAGLDPALVDRLARANVIVAATIRQDRLELLRPAATGDPDTLGTPVLRGPALRVHRDWSAAERDRARDSGDDRLMAAADDLRFGVAEYLAAGPRLEETWLAAAEGSNPRGFAVVAAAVDLERVGLSAPLTRDQILSAHEAYLPGPPPLPEPVGAAWSWATEVRSGTAGLLVPADHAGTTWRAFDYLTTDAPIPDATWQAALHLAEDMDRLVIGASAYVHDRADIAEHAWLPIAATGNTRAMFNLGHVFYARGDFDGAAEWYGRAAAAGESEAMNWLGRLESDQGHEAEAQRWYRRAAEEGNTTGMVILGLQLMEDGDLDTAAAWWRRAAADGDGDTAAMRNLGVFLQGNGRLDEAEQWLRRSTADGSPRSMLSLGLLLEERDRSEEAEHWLRRAAELDEAGAMTALGVHLHDQGATDEAEAWHRRAAGNGDAVAMFNLGVLHSARGDTAGAADWWGRAAQQGYAPAMFNLGLACKEARQFAEAEHWVLRVALEGDTNGCGGLGELLHQQGDTEQAAFWYRRAIEEGSLHAMVNLGVLLSEQGRPDAAEAWYRRAAEAGTAHAMRNLAALLYKRGARAEARRWWRRAKKAS</sequence>
<dbReference type="EMBL" id="JAVLVT010000010">
    <property type="protein sequence ID" value="MDS1272285.1"/>
    <property type="molecule type" value="Genomic_DNA"/>
</dbReference>
<keyword evidence="1" id="KW-0802">TPR repeat</keyword>
<protein>
    <submittedName>
        <fullName evidence="2">Tetratricopeptide repeat protein</fullName>
    </submittedName>
</protein>
<dbReference type="InterPro" id="IPR011717">
    <property type="entry name" value="TPR-4"/>
</dbReference>
<name>A0ABU2HBV5_9ACTN</name>
<dbReference type="PANTHER" id="PTHR11102:SF160">
    <property type="entry name" value="ERAD-ASSOCIATED E3 UBIQUITIN-PROTEIN LIGASE COMPONENT HRD3"/>
    <property type="match status" value="1"/>
</dbReference>
<dbReference type="SMART" id="SM00028">
    <property type="entry name" value="TPR"/>
    <property type="match status" value="5"/>
</dbReference>
<reference evidence="3" key="1">
    <citation type="submission" date="2023-07" db="EMBL/GenBank/DDBJ databases">
        <title>Novel species in the genus Lipingzhangella isolated from Sambhar Salt Lake.</title>
        <authorList>
            <person name="Jiya N."/>
            <person name="Kajale S."/>
            <person name="Sharma A."/>
        </authorList>
    </citation>
    <scope>NUCLEOTIDE SEQUENCE [LARGE SCALE GENOMIC DNA]</scope>
    <source>
        <strain evidence="3">LS1_29</strain>
    </source>
</reference>
<gene>
    <name evidence="2" type="ORF">RIF23_18505</name>
</gene>
<dbReference type="RefSeq" id="WP_310913855.1">
    <property type="nucleotide sequence ID" value="NZ_JAVLVT010000010.1"/>
</dbReference>
<dbReference type="PANTHER" id="PTHR11102">
    <property type="entry name" value="SEL-1-LIKE PROTEIN"/>
    <property type="match status" value="1"/>
</dbReference>
<accession>A0ABU2HBV5</accession>
<dbReference type="Pfam" id="PF08238">
    <property type="entry name" value="Sel1"/>
    <property type="match status" value="3"/>
</dbReference>
<dbReference type="InterPro" id="IPR019734">
    <property type="entry name" value="TPR_rpt"/>
</dbReference>
<dbReference type="Pfam" id="PF13181">
    <property type="entry name" value="TPR_8"/>
    <property type="match status" value="1"/>
</dbReference>